<dbReference type="Gene3D" id="1.10.260.40">
    <property type="entry name" value="lambda repressor-like DNA-binding domains"/>
    <property type="match status" value="1"/>
</dbReference>
<dbReference type="Pfam" id="PF13443">
    <property type="entry name" value="HTH_26"/>
    <property type="match status" value="1"/>
</dbReference>
<protein>
    <submittedName>
        <fullName evidence="2">Helix-turn-helix transcriptional regulator</fullName>
    </submittedName>
</protein>
<reference evidence="2" key="1">
    <citation type="submission" date="2021-04" db="EMBL/GenBank/DDBJ databases">
        <title>Genomic analysis of electroactive and textile dye degrading Bacillus circulans strain: DC10 isolated from constructed wetland-microbial fuel cells treating textile dye wastewaters.</title>
        <authorList>
            <person name="Patel D.U."/>
            <person name="Desai C.R."/>
        </authorList>
    </citation>
    <scope>NUCLEOTIDE SEQUENCE</scope>
    <source>
        <strain evidence="2">DC10</strain>
    </source>
</reference>
<accession>A0A941JEG6</accession>
<name>A0A941JEG6_NIACI</name>
<dbReference type="RefSeq" id="WP_212116709.1">
    <property type="nucleotide sequence ID" value="NZ_JAGTPX020000001.1"/>
</dbReference>
<dbReference type="AlphaFoldDB" id="A0A941JEG6"/>
<evidence type="ECO:0000259" key="1">
    <source>
        <dbReference type="Pfam" id="PF13443"/>
    </source>
</evidence>
<gene>
    <name evidence="2" type="ORF">KD144_00690</name>
</gene>
<comment type="caution">
    <text evidence="2">The sequence shown here is derived from an EMBL/GenBank/DDBJ whole genome shotgun (WGS) entry which is preliminary data.</text>
</comment>
<dbReference type="GO" id="GO:0003677">
    <property type="term" value="F:DNA binding"/>
    <property type="evidence" value="ECO:0007669"/>
    <property type="project" value="InterPro"/>
</dbReference>
<sequence>MIRNRLAVVMAEKNIKSVSELHRMIQEKGLTISRRTLDKFYNNQNNNISYDTLETLCTVLNCELHEILVLQKD</sequence>
<dbReference type="InterPro" id="IPR010982">
    <property type="entry name" value="Lambda_DNA-bd_dom_sf"/>
</dbReference>
<dbReference type="EMBL" id="JAGTPX010000001">
    <property type="protein sequence ID" value="MBR8668041.1"/>
    <property type="molecule type" value="Genomic_DNA"/>
</dbReference>
<feature type="domain" description="HTH cro/C1-type" evidence="1">
    <location>
        <begin position="5"/>
        <end position="73"/>
    </location>
</feature>
<dbReference type="SUPFAM" id="SSF47413">
    <property type="entry name" value="lambda repressor-like DNA-binding domains"/>
    <property type="match status" value="1"/>
</dbReference>
<organism evidence="2">
    <name type="scientific">Niallia circulans</name>
    <name type="common">Bacillus circulans</name>
    <dbReference type="NCBI Taxonomy" id="1397"/>
    <lineage>
        <taxon>Bacteria</taxon>
        <taxon>Bacillati</taxon>
        <taxon>Bacillota</taxon>
        <taxon>Bacilli</taxon>
        <taxon>Bacillales</taxon>
        <taxon>Bacillaceae</taxon>
        <taxon>Niallia</taxon>
    </lineage>
</organism>
<proteinExistence type="predicted"/>
<dbReference type="InterPro" id="IPR001387">
    <property type="entry name" value="Cro/C1-type_HTH"/>
</dbReference>
<evidence type="ECO:0000313" key="2">
    <source>
        <dbReference type="EMBL" id="MBR8668041.1"/>
    </source>
</evidence>